<organism evidence="2 3">
    <name type="scientific">Trifolium medium</name>
    <dbReference type="NCBI Taxonomy" id="97028"/>
    <lineage>
        <taxon>Eukaryota</taxon>
        <taxon>Viridiplantae</taxon>
        <taxon>Streptophyta</taxon>
        <taxon>Embryophyta</taxon>
        <taxon>Tracheophyta</taxon>
        <taxon>Spermatophyta</taxon>
        <taxon>Magnoliopsida</taxon>
        <taxon>eudicotyledons</taxon>
        <taxon>Gunneridae</taxon>
        <taxon>Pentapetalae</taxon>
        <taxon>rosids</taxon>
        <taxon>fabids</taxon>
        <taxon>Fabales</taxon>
        <taxon>Fabaceae</taxon>
        <taxon>Papilionoideae</taxon>
        <taxon>50 kb inversion clade</taxon>
        <taxon>NPAAA clade</taxon>
        <taxon>Hologalegina</taxon>
        <taxon>IRL clade</taxon>
        <taxon>Trifolieae</taxon>
        <taxon>Trifolium</taxon>
    </lineage>
</organism>
<dbReference type="EMBL" id="LXQA010230199">
    <property type="protein sequence ID" value="MCI36076.1"/>
    <property type="molecule type" value="Genomic_DNA"/>
</dbReference>
<accession>A0A392RJR7</accession>
<feature type="region of interest" description="Disordered" evidence="1">
    <location>
        <begin position="1"/>
        <end position="129"/>
    </location>
</feature>
<protein>
    <submittedName>
        <fullName evidence="2">Uncharacterized protein</fullName>
    </submittedName>
</protein>
<reference evidence="2 3" key="1">
    <citation type="journal article" date="2018" name="Front. Plant Sci.">
        <title>Red Clover (Trifolium pratense) and Zigzag Clover (T. medium) - A Picture of Genomic Similarities and Differences.</title>
        <authorList>
            <person name="Dluhosova J."/>
            <person name="Istvanek J."/>
            <person name="Nedelnik J."/>
            <person name="Repkova J."/>
        </authorList>
    </citation>
    <scope>NUCLEOTIDE SEQUENCE [LARGE SCALE GENOMIC DNA]</scope>
    <source>
        <strain evidence="3">cv. 10/8</strain>
        <tissue evidence="2">Leaf</tissue>
    </source>
</reference>
<comment type="caution">
    <text evidence="2">The sequence shown here is derived from an EMBL/GenBank/DDBJ whole genome shotgun (WGS) entry which is preliminary data.</text>
</comment>
<sequence>MNVETSGTQERRVPDSVPSTPENNPVSCGSQKTADEGNKDNTQPDESEGPKFRDEEENSSADKTMADNTVIVNVEECDSEPQPKKSAPDGIAKRLRTRSGKVVVSTSASRKEEKSTKKTGLKPPLYGPK</sequence>
<feature type="compositionally biased region" description="Polar residues" evidence="1">
    <location>
        <begin position="17"/>
        <end position="32"/>
    </location>
</feature>
<name>A0A392RJR7_9FABA</name>
<evidence type="ECO:0000313" key="3">
    <source>
        <dbReference type="Proteomes" id="UP000265520"/>
    </source>
</evidence>
<dbReference type="Proteomes" id="UP000265520">
    <property type="component" value="Unassembled WGS sequence"/>
</dbReference>
<proteinExistence type="predicted"/>
<evidence type="ECO:0000313" key="2">
    <source>
        <dbReference type="EMBL" id="MCI36076.1"/>
    </source>
</evidence>
<evidence type="ECO:0000256" key="1">
    <source>
        <dbReference type="SAM" id="MobiDB-lite"/>
    </source>
</evidence>
<feature type="non-terminal residue" evidence="2">
    <location>
        <position position="129"/>
    </location>
</feature>
<keyword evidence="3" id="KW-1185">Reference proteome</keyword>
<dbReference type="AlphaFoldDB" id="A0A392RJR7"/>